<dbReference type="GO" id="GO:0008017">
    <property type="term" value="F:microtubule binding"/>
    <property type="evidence" value="ECO:0007669"/>
    <property type="project" value="InterPro"/>
</dbReference>
<dbReference type="Gene3D" id="3.40.850.10">
    <property type="entry name" value="Kinesin motor domain"/>
    <property type="match status" value="1"/>
</dbReference>
<dbReference type="SMART" id="SM00129">
    <property type="entry name" value="KISc"/>
    <property type="match status" value="1"/>
</dbReference>
<dbReference type="GO" id="GO:0003777">
    <property type="term" value="F:microtubule motor activity"/>
    <property type="evidence" value="ECO:0007669"/>
    <property type="project" value="InterPro"/>
</dbReference>
<dbReference type="SUPFAM" id="SSF52540">
    <property type="entry name" value="P-loop containing nucleoside triphosphate hydrolases"/>
    <property type="match status" value="1"/>
</dbReference>
<proteinExistence type="inferred from homology"/>
<keyword evidence="6 7" id="KW-0505">Motor protein</keyword>
<feature type="compositionally biased region" description="Basic and acidic residues" evidence="9">
    <location>
        <begin position="756"/>
        <end position="768"/>
    </location>
</feature>
<evidence type="ECO:0000256" key="9">
    <source>
        <dbReference type="SAM" id="MobiDB-lite"/>
    </source>
</evidence>
<feature type="region of interest" description="Disordered" evidence="9">
    <location>
        <begin position="452"/>
        <end position="508"/>
    </location>
</feature>
<dbReference type="PROSITE" id="PS50067">
    <property type="entry name" value="KINESIN_MOTOR_2"/>
    <property type="match status" value="1"/>
</dbReference>
<evidence type="ECO:0000259" key="10">
    <source>
        <dbReference type="PROSITE" id="PS50067"/>
    </source>
</evidence>
<dbReference type="GO" id="GO:0005875">
    <property type="term" value="C:microtubule associated complex"/>
    <property type="evidence" value="ECO:0007669"/>
    <property type="project" value="TreeGrafter"/>
</dbReference>
<evidence type="ECO:0000256" key="7">
    <source>
        <dbReference type="RuleBase" id="RU000394"/>
    </source>
</evidence>
<keyword evidence="5 8" id="KW-0175">Coiled coil</keyword>
<gene>
    <name evidence="11" type="ORF">Vbra_1941</name>
</gene>
<dbReference type="Proteomes" id="UP000041254">
    <property type="component" value="Unassembled WGS sequence"/>
</dbReference>
<evidence type="ECO:0000256" key="4">
    <source>
        <dbReference type="ARBA" id="ARBA00022840"/>
    </source>
</evidence>
<feature type="binding site" evidence="6">
    <location>
        <begin position="158"/>
        <end position="165"/>
    </location>
    <ligand>
        <name>ATP</name>
        <dbReference type="ChEBI" id="CHEBI:30616"/>
    </ligand>
</feature>
<evidence type="ECO:0000256" key="5">
    <source>
        <dbReference type="ARBA" id="ARBA00023054"/>
    </source>
</evidence>
<feature type="region of interest" description="Disordered" evidence="9">
    <location>
        <begin position="797"/>
        <end position="817"/>
    </location>
</feature>
<dbReference type="GO" id="GO:0051231">
    <property type="term" value="P:spindle elongation"/>
    <property type="evidence" value="ECO:0007669"/>
    <property type="project" value="TreeGrafter"/>
</dbReference>
<dbReference type="GO" id="GO:0005874">
    <property type="term" value="C:microtubule"/>
    <property type="evidence" value="ECO:0007669"/>
    <property type="project" value="UniProtKB-KW"/>
</dbReference>
<dbReference type="InterPro" id="IPR019821">
    <property type="entry name" value="Kinesin_motor_CS"/>
</dbReference>
<sequence length="877" mass="95202">MPTGEPSSNSPPLSQSASTCTARVRRALRVCVRVRPPLERELGGCLLLRPDQVAECLSDGRTLILREILSYSVPPCRPQGLSRNASLSDLRVRDGNALWRDGDAEQWAARRRCAAQYIFTFDRVFGVGATQEAVYESMVRPAVRQAKEGFSSTIFAYGQTGAGKTYTMEGILDRPNHPQRGICPRAVADLFALGRQQGSGLGPFRMRVSFVQIYNEVVTDLLQPSNTNLPMREDKRRGVFVDGLSEWPLTHPQDIYRILSQVDDVRPIAPTTVNDRSSRSHTMLTLQIDNNSPHPHPQPHAHEPQPALCAPGRRGGRLHLVDLAGSERVRLTGATGVRLEESKRINQSLAALGNVVMALTHGRKHVPYRDSKLTRLLQDSLGGWCITTLIACIAPTPESFGESLSTLKFALRSNRVHNEPQIQIEELPWTASMASANMRHVAAGLRQDLTSTNDAASIPSGPFSRAGSRPRTPHEGRDATSLLGMATDGSRSRCPSRRREREGETGQVNRYRQLLMRQRETMAELASSLAHRDEKLRSLQHQYDSLQQEHLSLISQLQPAPLAPSRSVQTVPHTPSSTPLYFPGATRQEPSDIDIDIDDSCPPPSIGVRSGRQVEPFPVDHSPHYVPSAQGSMAISQTTRLRLGDPSPPRARAARSACSSPLRPVGGTGGQPRRQSPFAARGRDLPSVPIVEGVPSPFSHQSARRRIDNQQTSSARLVGGDRATLSTSSASAVPISSTDPVFSFLDGLRGKAASMRADEPRDVDHDHGPSQADPGHPPAAPAAAWEDSPSLWLDSLLDGLDTSAPPSGTKIRPSSSLRSKDAALIRDALDDVALSRGRAIAVGSKADAALAEMGIGGEGVGKRWMGTPSFGRLGEDR</sequence>
<protein>
    <recommendedName>
        <fullName evidence="7">Kinesin-like protein</fullName>
    </recommendedName>
</protein>
<evidence type="ECO:0000256" key="3">
    <source>
        <dbReference type="ARBA" id="ARBA00022741"/>
    </source>
</evidence>
<dbReference type="GO" id="GO:0005524">
    <property type="term" value="F:ATP binding"/>
    <property type="evidence" value="ECO:0007669"/>
    <property type="project" value="UniProtKB-UniRule"/>
</dbReference>
<evidence type="ECO:0000256" key="8">
    <source>
        <dbReference type="SAM" id="Coils"/>
    </source>
</evidence>
<comment type="subcellular location">
    <subcellularLocation>
        <location evidence="1">Cytoplasm</location>
    </subcellularLocation>
</comment>
<evidence type="ECO:0000256" key="2">
    <source>
        <dbReference type="ARBA" id="ARBA00022490"/>
    </source>
</evidence>
<name>A0A0G4EAQ5_VITBC</name>
<feature type="region of interest" description="Disordered" evidence="9">
    <location>
        <begin position="565"/>
        <end position="588"/>
    </location>
</feature>
<dbReference type="PANTHER" id="PTHR47969:SF15">
    <property type="entry name" value="CHROMOSOME-ASSOCIATED KINESIN KIF4A-RELATED"/>
    <property type="match status" value="1"/>
</dbReference>
<evidence type="ECO:0000256" key="6">
    <source>
        <dbReference type="PROSITE-ProRule" id="PRU00283"/>
    </source>
</evidence>
<dbReference type="VEuPathDB" id="CryptoDB:Vbra_1941"/>
<dbReference type="GO" id="GO:0007018">
    <property type="term" value="P:microtubule-based movement"/>
    <property type="evidence" value="ECO:0007669"/>
    <property type="project" value="InterPro"/>
</dbReference>
<dbReference type="InterPro" id="IPR027640">
    <property type="entry name" value="Kinesin-like_fam"/>
</dbReference>
<dbReference type="PANTHER" id="PTHR47969">
    <property type="entry name" value="CHROMOSOME-ASSOCIATED KINESIN KIF4A-RELATED"/>
    <property type="match status" value="1"/>
</dbReference>
<evidence type="ECO:0000313" key="11">
    <source>
        <dbReference type="EMBL" id="CEL92731.1"/>
    </source>
</evidence>
<keyword evidence="4 6" id="KW-0067">ATP-binding</keyword>
<dbReference type="GO" id="GO:0007052">
    <property type="term" value="P:mitotic spindle organization"/>
    <property type="evidence" value="ECO:0007669"/>
    <property type="project" value="TreeGrafter"/>
</dbReference>
<dbReference type="PROSITE" id="PS00411">
    <property type="entry name" value="KINESIN_MOTOR_1"/>
    <property type="match status" value="1"/>
</dbReference>
<feature type="region of interest" description="Disordered" evidence="9">
    <location>
        <begin position="755"/>
        <end position="785"/>
    </location>
</feature>
<feature type="region of interest" description="Disordered" evidence="9">
    <location>
        <begin position="858"/>
        <end position="877"/>
    </location>
</feature>
<organism evidence="11 12">
    <name type="scientific">Vitrella brassicaformis (strain CCMP3155)</name>
    <dbReference type="NCBI Taxonomy" id="1169540"/>
    <lineage>
        <taxon>Eukaryota</taxon>
        <taxon>Sar</taxon>
        <taxon>Alveolata</taxon>
        <taxon>Colpodellida</taxon>
        <taxon>Vitrellaceae</taxon>
        <taxon>Vitrella</taxon>
    </lineage>
</organism>
<keyword evidence="3 6" id="KW-0547">Nucleotide-binding</keyword>
<dbReference type="EMBL" id="CDMY01000104">
    <property type="protein sequence ID" value="CEL92731.1"/>
    <property type="molecule type" value="Genomic_DNA"/>
</dbReference>
<keyword evidence="2" id="KW-0963">Cytoplasm</keyword>
<dbReference type="InterPro" id="IPR001752">
    <property type="entry name" value="Kinesin_motor_dom"/>
</dbReference>
<evidence type="ECO:0000313" key="12">
    <source>
        <dbReference type="Proteomes" id="UP000041254"/>
    </source>
</evidence>
<keyword evidence="7" id="KW-0493">Microtubule</keyword>
<accession>A0A0G4EAQ5</accession>
<dbReference type="CDD" id="cd00106">
    <property type="entry name" value="KISc"/>
    <property type="match status" value="1"/>
</dbReference>
<feature type="coiled-coil region" evidence="8">
    <location>
        <begin position="529"/>
        <end position="556"/>
    </location>
</feature>
<dbReference type="GO" id="GO:0005737">
    <property type="term" value="C:cytoplasm"/>
    <property type="evidence" value="ECO:0007669"/>
    <property type="project" value="UniProtKB-SubCell"/>
</dbReference>
<feature type="domain" description="Kinesin motor" evidence="10">
    <location>
        <begin position="27"/>
        <end position="416"/>
    </location>
</feature>
<feature type="region of interest" description="Disordered" evidence="9">
    <location>
        <begin position="287"/>
        <end position="306"/>
    </location>
</feature>
<dbReference type="PRINTS" id="PR00380">
    <property type="entry name" value="KINESINHEAVY"/>
</dbReference>
<feature type="compositionally biased region" description="Low complexity" evidence="9">
    <location>
        <begin position="650"/>
        <end position="664"/>
    </location>
</feature>
<dbReference type="InParanoid" id="A0A0G4EAQ5"/>
<dbReference type="Pfam" id="PF00225">
    <property type="entry name" value="Kinesin"/>
    <property type="match status" value="1"/>
</dbReference>
<dbReference type="OrthoDB" id="3176171at2759"/>
<dbReference type="InterPro" id="IPR036961">
    <property type="entry name" value="Kinesin_motor_dom_sf"/>
</dbReference>
<feature type="region of interest" description="Disordered" evidence="9">
    <location>
        <begin position="641"/>
        <end position="721"/>
    </location>
</feature>
<keyword evidence="12" id="KW-1185">Reference proteome</keyword>
<reference evidence="11 12" key="1">
    <citation type="submission" date="2014-11" db="EMBL/GenBank/DDBJ databases">
        <authorList>
            <person name="Zhu J."/>
            <person name="Qi W."/>
            <person name="Song R."/>
        </authorList>
    </citation>
    <scope>NUCLEOTIDE SEQUENCE [LARGE SCALE GENOMIC DNA]</scope>
</reference>
<dbReference type="InterPro" id="IPR027417">
    <property type="entry name" value="P-loop_NTPase"/>
</dbReference>
<evidence type="ECO:0000256" key="1">
    <source>
        <dbReference type="ARBA" id="ARBA00004496"/>
    </source>
</evidence>
<dbReference type="STRING" id="1169540.A0A0G4EAQ5"/>
<dbReference type="AlphaFoldDB" id="A0A0G4EAQ5"/>
<comment type="similarity">
    <text evidence="6 7">Belongs to the TRAFAC class myosin-kinesin ATPase superfamily. Kinesin family.</text>
</comment>
<feature type="compositionally biased region" description="Polar residues" evidence="9">
    <location>
        <begin position="566"/>
        <end position="579"/>
    </location>
</feature>